<dbReference type="EMBL" id="BSDZ01000009">
    <property type="protein sequence ID" value="GLI60962.1"/>
    <property type="molecule type" value="Genomic_DNA"/>
</dbReference>
<dbReference type="Proteomes" id="UP001165090">
    <property type="component" value="Unassembled WGS sequence"/>
</dbReference>
<sequence>RADAHQFAMFTLHPMLVLQGVPAFIDSQFSDSAHIIADMVVVMSEMHLASLEHVKEVEAALAAGLNVAVVVPEGTSGRTHKATSRLISHLQLKKGNEGDPSIW</sequence>
<protein>
    <submittedName>
        <fullName evidence="1">Uncharacterized protein</fullName>
    </submittedName>
</protein>
<keyword evidence="2" id="KW-1185">Reference proteome</keyword>
<reference evidence="1 2" key="1">
    <citation type="journal article" date="2023" name="IScience">
        <title>Expanded male sex-determining region conserved during the evolution of homothallism in the green alga Volvox.</title>
        <authorList>
            <person name="Yamamoto K."/>
            <person name="Matsuzaki R."/>
            <person name="Mahakham W."/>
            <person name="Heman W."/>
            <person name="Sekimoto H."/>
            <person name="Kawachi M."/>
            <person name="Minakuchi Y."/>
            <person name="Toyoda A."/>
            <person name="Nozaki H."/>
        </authorList>
    </citation>
    <scope>NUCLEOTIDE SEQUENCE [LARGE SCALE GENOMIC DNA]</scope>
    <source>
        <strain evidence="1 2">NIES-4468</strain>
    </source>
</reference>
<name>A0ABQ5RTM8_9CHLO</name>
<feature type="non-terminal residue" evidence="1">
    <location>
        <position position="1"/>
    </location>
</feature>
<accession>A0ABQ5RTM8</accession>
<evidence type="ECO:0000313" key="2">
    <source>
        <dbReference type="Proteomes" id="UP001165090"/>
    </source>
</evidence>
<proteinExistence type="predicted"/>
<evidence type="ECO:0000313" key="1">
    <source>
        <dbReference type="EMBL" id="GLI60962.1"/>
    </source>
</evidence>
<comment type="caution">
    <text evidence="1">The sequence shown here is derived from an EMBL/GenBank/DDBJ whole genome shotgun (WGS) entry which is preliminary data.</text>
</comment>
<gene>
    <name evidence="1" type="ORF">VaNZ11_003215</name>
</gene>
<organism evidence="1 2">
    <name type="scientific">Volvox africanus</name>
    <dbReference type="NCBI Taxonomy" id="51714"/>
    <lineage>
        <taxon>Eukaryota</taxon>
        <taxon>Viridiplantae</taxon>
        <taxon>Chlorophyta</taxon>
        <taxon>core chlorophytes</taxon>
        <taxon>Chlorophyceae</taxon>
        <taxon>CS clade</taxon>
        <taxon>Chlamydomonadales</taxon>
        <taxon>Volvocaceae</taxon>
        <taxon>Volvox</taxon>
    </lineage>
</organism>